<keyword evidence="4" id="KW-0460">Magnesium</keyword>
<dbReference type="GO" id="GO:0005737">
    <property type="term" value="C:cytoplasm"/>
    <property type="evidence" value="ECO:0007669"/>
    <property type="project" value="TreeGrafter"/>
</dbReference>
<evidence type="ECO:0000313" key="7">
    <source>
        <dbReference type="Proteomes" id="UP000053791"/>
    </source>
</evidence>
<keyword evidence="7" id="KW-1185">Reference proteome</keyword>
<feature type="domain" description="Nudix hydrolase" evidence="5">
    <location>
        <begin position="20"/>
        <end position="152"/>
    </location>
</feature>
<dbReference type="InterPro" id="IPR000086">
    <property type="entry name" value="NUDIX_hydrolase_dom"/>
</dbReference>
<dbReference type="PANTHER" id="PTHR12629">
    <property type="entry name" value="DIPHOSPHOINOSITOL POLYPHOSPHATE PHOSPHOHYDROLASE"/>
    <property type="match status" value="1"/>
</dbReference>
<evidence type="ECO:0000256" key="1">
    <source>
        <dbReference type="ARBA" id="ARBA00001946"/>
    </source>
</evidence>
<sequence length="152" mass="17039">MKEPILKAWETVVKPLILRPRAEQVAALCVRQKEAEKEVLLVTSRGTGRWIVPKGWPIDGLNDADSALREAWEEAGVKDGKVSGEPVGRYTYDKFVGGGLAQSILTNVYRVNVGKLAKKYPESKQRKRRWVSPKEAANMVTEPELKAILRDL</sequence>
<protein>
    <submittedName>
        <fullName evidence="6">NUDIX hydrolase</fullName>
    </submittedName>
</protein>
<comment type="caution">
    <text evidence="6">The sequence shown here is derived from an EMBL/GenBank/DDBJ whole genome shotgun (WGS) entry which is preliminary data.</text>
</comment>
<dbReference type="Proteomes" id="UP000053791">
    <property type="component" value="Unassembled WGS sequence"/>
</dbReference>
<dbReference type="Pfam" id="PF00293">
    <property type="entry name" value="NUDIX"/>
    <property type="match status" value="1"/>
</dbReference>
<proteinExistence type="predicted"/>
<evidence type="ECO:0000256" key="4">
    <source>
        <dbReference type="ARBA" id="ARBA00022842"/>
    </source>
</evidence>
<evidence type="ECO:0000256" key="3">
    <source>
        <dbReference type="ARBA" id="ARBA00022801"/>
    </source>
</evidence>
<dbReference type="OrthoDB" id="7066910at2"/>
<organism evidence="6 7">
    <name type="scientific">Ruegeria marisrubri</name>
    <dbReference type="NCBI Taxonomy" id="1685379"/>
    <lineage>
        <taxon>Bacteria</taxon>
        <taxon>Pseudomonadati</taxon>
        <taxon>Pseudomonadota</taxon>
        <taxon>Alphaproteobacteria</taxon>
        <taxon>Rhodobacterales</taxon>
        <taxon>Roseobacteraceae</taxon>
        <taxon>Ruegeria</taxon>
    </lineage>
</organism>
<dbReference type="InterPro" id="IPR047198">
    <property type="entry name" value="DDP-like_NUDIX"/>
</dbReference>
<dbReference type="SUPFAM" id="SSF55811">
    <property type="entry name" value="Nudix"/>
    <property type="match status" value="1"/>
</dbReference>
<dbReference type="PANTHER" id="PTHR12629:SF0">
    <property type="entry name" value="DIPHOSPHOINOSITOL-POLYPHOSPHATE DIPHOSPHATASE"/>
    <property type="match status" value="1"/>
</dbReference>
<dbReference type="EMBL" id="LQBQ01000038">
    <property type="protein sequence ID" value="KUJ73320.1"/>
    <property type="molecule type" value="Genomic_DNA"/>
</dbReference>
<dbReference type="InterPro" id="IPR015797">
    <property type="entry name" value="NUDIX_hydrolase-like_dom_sf"/>
</dbReference>
<evidence type="ECO:0000313" key="6">
    <source>
        <dbReference type="EMBL" id="KUJ73320.1"/>
    </source>
</evidence>
<gene>
    <name evidence="6" type="ORF">AVO45_14620</name>
</gene>
<comment type="cofactor">
    <cofactor evidence="1">
        <name>Mg(2+)</name>
        <dbReference type="ChEBI" id="CHEBI:18420"/>
    </cofactor>
</comment>
<evidence type="ECO:0000259" key="5">
    <source>
        <dbReference type="PROSITE" id="PS51462"/>
    </source>
</evidence>
<dbReference type="GO" id="GO:0016462">
    <property type="term" value="F:pyrophosphatase activity"/>
    <property type="evidence" value="ECO:0007669"/>
    <property type="project" value="InterPro"/>
</dbReference>
<dbReference type="RefSeq" id="WP_068349693.1">
    <property type="nucleotide sequence ID" value="NZ_LQBQ01000038.1"/>
</dbReference>
<accession>A0A0X3TJE4</accession>
<name>A0A0X3TJE4_9RHOB</name>
<evidence type="ECO:0000256" key="2">
    <source>
        <dbReference type="ARBA" id="ARBA00022723"/>
    </source>
</evidence>
<dbReference type="Gene3D" id="3.90.79.10">
    <property type="entry name" value="Nucleoside Triphosphate Pyrophosphohydrolase"/>
    <property type="match status" value="1"/>
</dbReference>
<dbReference type="PROSITE" id="PS51462">
    <property type="entry name" value="NUDIX"/>
    <property type="match status" value="1"/>
</dbReference>
<keyword evidence="3 6" id="KW-0378">Hydrolase</keyword>
<reference evidence="7" key="1">
    <citation type="submission" date="2015-12" db="EMBL/GenBank/DDBJ databases">
        <authorList>
            <person name="Zhang G."/>
            <person name="Stingl U."/>
        </authorList>
    </citation>
    <scope>NUCLEOTIDE SEQUENCE [LARGE SCALE GENOMIC DNA]</scope>
    <source>
        <strain evidence="7">ZGT118</strain>
    </source>
</reference>
<dbReference type="STRING" id="1685379.AVO45_14620"/>
<keyword evidence="2" id="KW-0479">Metal-binding</keyword>
<dbReference type="GO" id="GO:0046872">
    <property type="term" value="F:metal ion binding"/>
    <property type="evidence" value="ECO:0007669"/>
    <property type="project" value="UniProtKB-KW"/>
</dbReference>
<dbReference type="CDD" id="cd04666">
    <property type="entry name" value="NUDIX_DIPP2_like_Nudt4"/>
    <property type="match status" value="1"/>
</dbReference>
<dbReference type="AlphaFoldDB" id="A0A0X3TJE4"/>